<dbReference type="PROSITE" id="PS51736">
    <property type="entry name" value="RECOMBINASES_3"/>
    <property type="match status" value="1"/>
</dbReference>
<dbReference type="RefSeq" id="WP_063234673.1">
    <property type="nucleotide sequence ID" value="NZ_BCVO01000016.1"/>
</dbReference>
<gene>
    <name evidence="7" type="ORF">BS1321_02745</name>
</gene>
<dbReference type="InterPro" id="IPR006119">
    <property type="entry name" value="Resolv_N"/>
</dbReference>
<protein>
    <recommendedName>
        <fullName evidence="6">Resolvase/invertase-type recombinase catalytic domain-containing protein</fullName>
    </recommendedName>
</protein>
<proteinExistence type="predicted"/>
<dbReference type="OrthoDB" id="9797501at2"/>
<dbReference type="GO" id="GO:0003677">
    <property type="term" value="F:DNA binding"/>
    <property type="evidence" value="ECO:0007669"/>
    <property type="project" value="UniProtKB-KW"/>
</dbReference>
<sequence>MGKGQKIGYARVSSKTQNVDRQIKELNEYSRDKIYIDIASGRNFERPEYQKVKQKIRFDES</sequence>
<accession>A0A223ECI9</accession>
<evidence type="ECO:0000313" key="7">
    <source>
        <dbReference type="EMBL" id="ASS92977.1"/>
    </source>
</evidence>
<dbReference type="Pfam" id="PF00239">
    <property type="entry name" value="Resolvase"/>
    <property type="match status" value="1"/>
</dbReference>
<dbReference type="Proteomes" id="UP000214618">
    <property type="component" value="Chromosome"/>
</dbReference>
<keyword evidence="1" id="KW-0229">DNA integration</keyword>
<keyword evidence="3" id="KW-0233">DNA recombination</keyword>
<feature type="domain" description="Resolvase/invertase-type recombinase catalytic" evidence="6">
    <location>
        <begin position="5"/>
        <end position="61"/>
    </location>
</feature>
<evidence type="ECO:0000256" key="1">
    <source>
        <dbReference type="ARBA" id="ARBA00022908"/>
    </source>
</evidence>
<dbReference type="AlphaFoldDB" id="A0A223ECI9"/>
<dbReference type="InterPro" id="IPR006118">
    <property type="entry name" value="Recombinase_CS"/>
</dbReference>
<evidence type="ECO:0000256" key="4">
    <source>
        <dbReference type="PIRSR" id="PIRSR606118-50"/>
    </source>
</evidence>
<reference evidence="7 8" key="1">
    <citation type="submission" date="2016-10" db="EMBL/GenBank/DDBJ databases">
        <title>The whole genome sequencing and assembly of Bacillus simplex DSM 1321 strain.</title>
        <authorList>
            <person name="Park M.-K."/>
            <person name="Lee Y.-J."/>
            <person name="Yi H."/>
            <person name="Bahn Y.-S."/>
            <person name="Kim J.F."/>
            <person name="Lee D.-W."/>
        </authorList>
    </citation>
    <scope>NUCLEOTIDE SEQUENCE [LARGE SCALE GENOMIC DNA]</scope>
    <source>
        <strain evidence="7 8">DSM 1321</strain>
    </source>
</reference>
<evidence type="ECO:0000313" key="8">
    <source>
        <dbReference type="Proteomes" id="UP000214618"/>
    </source>
</evidence>
<dbReference type="Gene3D" id="3.40.50.1390">
    <property type="entry name" value="Resolvase, N-terminal catalytic domain"/>
    <property type="match status" value="1"/>
</dbReference>
<dbReference type="GO" id="GO:0000150">
    <property type="term" value="F:DNA strand exchange activity"/>
    <property type="evidence" value="ECO:0007669"/>
    <property type="project" value="InterPro"/>
</dbReference>
<evidence type="ECO:0000256" key="3">
    <source>
        <dbReference type="ARBA" id="ARBA00023172"/>
    </source>
</evidence>
<dbReference type="EMBL" id="CP017704">
    <property type="protein sequence ID" value="ASS92977.1"/>
    <property type="molecule type" value="Genomic_DNA"/>
</dbReference>
<dbReference type="GeneID" id="56471641"/>
<dbReference type="GO" id="GO:0015074">
    <property type="term" value="P:DNA integration"/>
    <property type="evidence" value="ECO:0007669"/>
    <property type="project" value="UniProtKB-KW"/>
</dbReference>
<evidence type="ECO:0000256" key="5">
    <source>
        <dbReference type="PROSITE-ProRule" id="PRU10137"/>
    </source>
</evidence>
<evidence type="ECO:0000259" key="6">
    <source>
        <dbReference type="PROSITE" id="PS51736"/>
    </source>
</evidence>
<evidence type="ECO:0000256" key="2">
    <source>
        <dbReference type="ARBA" id="ARBA00023125"/>
    </source>
</evidence>
<feature type="active site" description="O-(5'-phospho-DNA)-serine intermediate" evidence="4 5">
    <location>
        <position position="13"/>
    </location>
</feature>
<organism evidence="7 8">
    <name type="scientific">Peribacillus simplex NBRC 15720 = DSM 1321</name>
    <dbReference type="NCBI Taxonomy" id="1349754"/>
    <lineage>
        <taxon>Bacteria</taxon>
        <taxon>Bacillati</taxon>
        <taxon>Bacillota</taxon>
        <taxon>Bacilli</taxon>
        <taxon>Bacillales</taxon>
        <taxon>Bacillaceae</taxon>
        <taxon>Peribacillus</taxon>
    </lineage>
</organism>
<dbReference type="PROSITE" id="PS00397">
    <property type="entry name" value="RECOMBINASES_1"/>
    <property type="match status" value="1"/>
</dbReference>
<dbReference type="SUPFAM" id="SSF53041">
    <property type="entry name" value="Resolvase-like"/>
    <property type="match status" value="1"/>
</dbReference>
<keyword evidence="2" id="KW-0238">DNA-binding</keyword>
<name>A0A223ECI9_9BACI</name>
<dbReference type="InterPro" id="IPR036162">
    <property type="entry name" value="Resolvase-like_N_sf"/>
</dbReference>